<organism evidence="3 4">
    <name type="scientific">Ophiocordyceps camponoti-rufipedis</name>
    <dbReference type="NCBI Taxonomy" id="2004952"/>
    <lineage>
        <taxon>Eukaryota</taxon>
        <taxon>Fungi</taxon>
        <taxon>Dikarya</taxon>
        <taxon>Ascomycota</taxon>
        <taxon>Pezizomycotina</taxon>
        <taxon>Sordariomycetes</taxon>
        <taxon>Hypocreomycetidae</taxon>
        <taxon>Hypocreales</taxon>
        <taxon>Ophiocordycipitaceae</taxon>
        <taxon>Ophiocordyceps</taxon>
    </lineage>
</organism>
<feature type="region of interest" description="Disordered" evidence="1">
    <location>
        <begin position="115"/>
        <end position="134"/>
    </location>
</feature>
<dbReference type="PANTHER" id="PTHR39336">
    <property type="entry name" value="PYRIDOXAMINE PHOSPHATE OXIDASE FAMILY PROTEIN (AFU_ORTHOLOGUE AFUA_6G11440)"/>
    <property type="match status" value="1"/>
</dbReference>
<keyword evidence="4" id="KW-1185">Reference proteome</keyword>
<dbReference type="EMBL" id="NJES01000424">
    <property type="protein sequence ID" value="PHH72387.1"/>
    <property type="molecule type" value="Genomic_DNA"/>
</dbReference>
<gene>
    <name evidence="3" type="ORF">CDD80_4567</name>
</gene>
<keyword evidence="2" id="KW-0812">Transmembrane</keyword>
<feature type="transmembrane region" description="Helical" evidence="2">
    <location>
        <begin position="203"/>
        <end position="228"/>
    </location>
</feature>
<keyword evidence="2" id="KW-1133">Transmembrane helix</keyword>
<name>A0A2C5YUD1_9HYPO</name>
<dbReference type="Proteomes" id="UP000226431">
    <property type="component" value="Unassembled WGS sequence"/>
</dbReference>
<proteinExistence type="predicted"/>
<dbReference type="OrthoDB" id="539398at2759"/>
<accession>A0A2C5YUD1</accession>
<comment type="caution">
    <text evidence="3">The sequence shown here is derived from an EMBL/GenBank/DDBJ whole genome shotgun (WGS) entry which is preliminary data.</text>
</comment>
<evidence type="ECO:0000313" key="4">
    <source>
        <dbReference type="Proteomes" id="UP000226431"/>
    </source>
</evidence>
<evidence type="ECO:0000313" key="3">
    <source>
        <dbReference type="EMBL" id="PHH72387.1"/>
    </source>
</evidence>
<dbReference type="AlphaFoldDB" id="A0A2C5YUD1"/>
<protein>
    <recommendedName>
        <fullName evidence="5">Pyridoxamine 5'-phosphate oxidase putative domain-containing protein</fullName>
    </recommendedName>
</protein>
<dbReference type="PANTHER" id="PTHR39336:SF1">
    <property type="entry name" value="PYRIDOXAMINE PHOSPHATE OXIDASE FAMILY PROTEIN (AFU_ORTHOLOGUE AFUA_6G11440)"/>
    <property type="match status" value="1"/>
</dbReference>
<dbReference type="STRING" id="2004952.A0A2C5YUD1"/>
<evidence type="ECO:0000256" key="2">
    <source>
        <dbReference type="SAM" id="Phobius"/>
    </source>
</evidence>
<reference evidence="3 4" key="1">
    <citation type="submission" date="2017-06" db="EMBL/GenBank/DDBJ databases">
        <title>Ant-infecting Ophiocordyceps genomes reveal a high diversity of potential behavioral manipulation genes and a possible major role for enterotoxins.</title>
        <authorList>
            <person name="De Bekker C."/>
            <person name="Evans H.C."/>
            <person name="Brachmann A."/>
            <person name="Hughes D.P."/>
        </authorList>
    </citation>
    <scope>NUCLEOTIDE SEQUENCE [LARGE SCALE GENOMIC DNA]</scope>
    <source>
        <strain evidence="3 4">Map16</strain>
    </source>
</reference>
<evidence type="ECO:0000256" key="1">
    <source>
        <dbReference type="SAM" id="MobiDB-lite"/>
    </source>
</evidence>
<keyword evidence="2" id="KW-0472">Membrane</keyword>
<sequence>MTDTHFSFLSPTRCAYIDRTGSGCETIAHAYDNGRLCLLFISFGVTPRILRLFCRASVVEWDRPAFGDLVRVIAGGKRTAFDGARAVIVCDIWQAQTSCGFAVPRVKKALYDKEAPDQDSSLDSLPEPTTKPDELAVFEPRPTLDNFSTIKVRENGMLDYQSQNNACSIDGLPGLRTARRDAGHVLWLGDAAARMRRVTADPLPVAAGFLLAVLLYLAAWGLRIMVLWP</sequence>
<evidence type="ECO:0008006" key="5">
    <source>
        <dbReference type="Google" id="ProtNLM"/>
    </source>
</evidence>